<keyword evidence="4 7" id="KW-0521">NADP</keyword>
<evidence type="ECO:0000256" key="2">
    <source>
        <dbReference type="ARBA" id="ARBA00022605"/>
    </source>
</evidence>
<name>A0ABM8Q812_9BACT</name>
<evidence type="ECO:0000256" key="1">
    <source>
        <dbReference type="ARBA" id="ARBA00004985"/>
    </source>
</evidence>
<dbReference type="InterPro" id="IPR016161">
    <property type="entry name" value="Ald_DH/histidinol_DH"/>
</dbReference>
<dbReference type="Pfam" id="PF00171">
    <property type="entry name" value="Aldedh"/>
    <property type="match status" value="2"/>
</dbReference>
<dbReference type="Proteomes" id="UP000789359">
    <property type="component" value="Unassembled WGS sequence"/>
</dbReference>
<keyword evidence="2 7" id="KW-0028">Amino-acid biosynthesis</keyword>
<keyword evidence="10" id="KW-1185">Reference proteome</keyword>
<evidence type="ECO:0000256" key="4">
    <source>
        <dbReference type="ARBA" id="ARBA00022857"/>
    </source>
</evidence>
<dbReference type="InterPro" id="IPR020593">
    <property type="entry name" value="G-glutamylP_reductase_CS"/>
</dbReference>
<feature type="domain" description="Aldehyde dehydrogenase" evidence="8">
    <location>
        <begin position="7"/>
        <end position="282"/>
    </location>
</feature>
<dbReference type="EC" id="1.2.1.41" evidence="7"/>
<dbReference type="InterPro" id="IPR012134">
    <property type="entry name" value="Glu-5-SA_DH"/>
</dbReference>
<dbReference type="InterPro" id="IPR016162">
    <property type="entry name" value="Ald_DH_N"/>
</dbReference>
<dbReference type="HAMAP" id="MF_00412">
    <property type="entry name" value="ProA"/>
    <property type="match status" value="1"/>
</dbReference>
<keyword evidence="5 7" id="KW-0560">Oxidoreductase</keyword>
<dbReference type="PROSITE" id="PS01223">
    <property type="entry name" value="PROA"/>
    <property type="match status" value="1"/>
</dbReference>
<evidence type="ECO:0000256" key="3">
    <source>
        <dbReference type="ARBA" id="ARBA00022650"/>
    </source>
</evidence>
<proteinExistence type="inferred from homology"/>
<dbReference type="PANTHER" id="PTHR11063:SF8">
    <property type="entry name" value="DELTA-1-PYRROLINE-5-CARBOXYLATE SYNTHASE"/>
    <property type="match status" value="1"/>
</dbReference>
<gene>
    <name evidence="7 9" type="primary">proA</name>
    <name evidence="9" type="ORF">LMG8286_01612</name>
</gene>
<keyword evidence="3 7" id="KW-0641">Proline biosynthesis</keyword>
<dbReference type="PIRSF" id="PIRSF000151">
    <property type="entry name" value="GPR"/>
    <property type="match status" value="1"/>
</dbReference>
<evidence type="ECO:0000256" key="6">
    <source>
        <dbReference type="ARBA" id="ARBA00049024"/>
    </source>
</evidence>
<comment type="subcellular location">
    <subcellularLocation>
        <location evidence="7">Cytoplasm</location>
    </subcellularLocation>
</comment>
<dbReference type="InterPro" id="IPR016163">
    <property type="entry name" value="Ald_DH_C"/>
</dbReference>
<feature type="domain" description="Aldehyde dehydrogenase" evidence="8">
    <location>
        <begin position="316"/>
        <end position="406"/>
    </location>
</feature>
<organism evidence="9 10">
    <name type="scientific">Campylobacter suis</name>
    <dbReference type="NCBI Taxonomy" id="2790657"/>
    <lineage>
        <taxon>Bacteria</taxon>
        <taxon>Pseudomonadati</taxon>
        <taxon>Campylobacterota</taxon>
        <taxon>Epsilonproteobacteria</taxon>
        <taxon>Campylobacterales</taxon>
        <taxon>Campylobacteraceae</taxon>
        <taxon>Campylobacter</taxon>
    </lineage>
</organism>
<dbReference type="EMBL" id="CAJHOE010000005">
    <property type="protein sequence ID" value="CAD7289027.1"/>
    <property type="molecule type" value="Genomic_DNA"/>
</dbReference>
<protein>
    <recommendedName>
        <fullName evidence="7">Gamma-glutamyl phosphate reductase</fullName>
        <shortName evidence="7">GPR</shortName>
        <ecNumber evidence="7">1.2.1.41</ecNumber>
    </recommendedName>
    <alternativeName>
        <fullName evidence="7">Glutamate-5-semialdehyde dehydrogenase</fullName>
    </alternativeName>
    <alternativeName>
        <fullName evidence="7">Glutamyl-gamma-semialdehyde dehydrogenase</fullName>
        <shortName evidence="7">GSA dehydrogenase</shortName>
    </alternativeName>
</protein>
<dbReference type="RefSeq" id="WP_230057355.1">
    <property type="nucleotide sequence ID" value="NZ_CAJHOE010000005.1"/>
</dbReference>
<comment type="function">
    <text evidence="7">Catalyzes the NADPH-dependent reduction of L-glutamate 5-phosphate into L-glutamate 5-semialdehyde and phosphate. The product spontaneously undergoes cyclization to form 1-pyrroline-5-carboxylate.</text>
</comment>
<keyword evidence="7" id="KW-0963">Cytoplasm</keyword>
<evidence type="ECO:0000313" key="10">
    <source>
        <dbReference type="Proteomes" id="UP000789359"/>
    </source>
</evidence>
<dbReference type="PANTHER" id="PTHR11063">
    <property type="entry name" value="GLUTAMATE SEMIALDEHYDE DEHYDROGENASE"/>
    <property type="match status" value="1"/>
</dbReference>
<dbReference type="InterPro" id="IPR000965">
    <property type="entry name" value="GPR_dom"/>
</dbReference>
<evidence type="ECO:0000313" key="9">
    <source>
        <dbReference type="EMBL" id="CAD7289027.1"/>
    </source>
</evidence>
<sequence length="415" mass="44763">MSEILNLAKQANLAKQELKSLKTTCKNEILNAVANELMAKKEWIIKQNSKDIKAGLDSGLSEALLDRLRLNDARIATMAQGVAQVASLGDPIGEMLGGWKHQNGLSIQKVRVPLGVIGVIYESRPNVSIDVATLALKSQNAVILRGSASALHSNIALCELFNETGAKFGLPKGAVALLKDSERASVNEMIRLNGLIDVLIPRGGKGLKEFIVQNATIPVIETGAGVCHIFIDESASVSEAVKIIKNAKTQRPSVCNAVECVLMHEKIADKMMSELVGELSDVELRLDEKIYDNFSGHKNVKKAESSDFGAEFLDMILAVKVVSGLDEAINHINAHSSGHSDAILSKNYENVEKFLNAVDSAVVYANASTRFSDGGEFGFGGEIGISTQKLHARGPMGLRELTTYKYIVRGEGQVR</sequence>
<dbReference type="CDD" id="cd07079">
    <property type="entry name" value="ALDH_F18-19_ProA-GPR"/>
    <property type="match status" value="1"/>
</dbReference>
<comment type="caution">
    <text evidence="9">The sequence shown here is derived from an EMBL/GenBank/DDBJ whole genome shotgun (WGS) entry which is preliminary data.</text>
</comment>
<dbReference type="NCBIfam" id="NF001221">
    <property type="entry name" value="PRK00197.1"/>
    <property type="match status" value="1"/>
</dbReference>
<dbReference type="NCBIfam" id="TIGR00407">
    <property type="entry name" value="proA"/>
    <property type="match status" value="1"/>
</dbReference>
<comment type="catalytic activity">
    <reaction evidence="6 7">
        <text>L-glutamate 5-semialdehyde + phosphate + NADP(+) = L-glutamyl 5-phosphate + NADPH + H(+)</text>
        <dbReference type="Rhea" id="RHEA:19541"/>
        <dbReference type="ChEBI" id="CHEBI:15378"/>
        <dbReference type="ChEBI" id="CHEBI:43474"/>
        <dbReference type="ChEBI" id="CHEBI:57783"/>
        <dbReference type="ChEBI" id="CHEBI:58066"/>
        <dbReference type="ChEBI" id="CHEBI:58274"/>
        <dbReference type="ChEBI" id="CHEBI:58349"/>
        <dbReference type="EC" id="1.2.1.41"/>
    </reaction>
</comment>
<dbReference type="Gene3D" id="3.40.309.10">
    <property type="entry name" value="Aldehyde Dehydrogenase, Chain A, domain 2"/>
    <property type="match status" value="1"/>
</dbReference>
<dbReference type="InterPro" id="IPR015590">
    <property type="entry name" value="Aldehyde_DH_dom"/>
</dbReference>
<evidence type="ECO:0000256" key="5">
    <source>
        <dbReference type="ARBA" id="ARBA00023002"/>
    </source>
</evidence>
<comment type="similarity">
    <text evidence="7">Belongs to the gamma-glutamyl phosphate reductase family.</text>
</comment>
<comment type="pathway">
    <text evidence="1 7">Amino-acid biosynthesis; L-proline biosynthesis; L-glutamate 5-semialdehyde from L-glutamate: step 2/2.</text>
</comment>
<evidence type="ECO:0000256" key="7">
    <source>
        <dbReference type="HAMAP-Rule" id="MF_00412"/>
    </source>
</evidence>
<dbReference type="Gene3D" id="3.40.605.10">
    <property type="entry name" value="Aldehyde Dehydrogenase, Chain A, domain 1"/>
    <property type="match status" value="1"/>
</dbReference>
<accession>A0ABM8Q812</accession>
<evidence type="ECO:0000259" key="8">
    <source>
        <dbReference type="Pfam" id="PF00171"/>
    </source>
</evidence>
<dbReference type="GO" id="GO:0004350">
    <property type="term" value="F:glutamate-5-semialdehyde dehydrogenase activity"/>
    <property type="evidence" value="ECO:0007669"/>
    <property type="project" value="UniProtKB-EC"/>
</dbReference>
<reference evidence="9 10" key="1">
    <citation type="submission" date="2020-11" db="EMBL/GenBank/DDBJ databases">
        <authorList>
            <person name="Peeters C."/>
        </authorList>
    </citation>
    <scope>NUCLEOTIDE SEQUENCE [LARGE SCALE GENOMIC DNA]</scope>
    <source>
        <strain evidence="9 10">LMG 8286</strain>
    </source>
</reference>
<dbReference type="SUPFAM" id="SSF53720">
    <property type="entry name" value="ALDH-like"/>
    <property type="match status" value="1"/>
</dbReference>